<dbReference type="AlphaFoldDB" id="A0A6L5Y6K9"/>
<dbReference type="Pfam" id="PF00126">
    <property type="entry name" value="HTH_1"/>
    <property type="match status" value="1"/>
</dbReference>
<dbReference type="PROSITE" id="PS50931">
    <property type="entry name" value="HTH_LYSR"/>
    <property type="match status" value="1"/>
</dbReference>
<evidence type="ECO:0000256" key="1">
    <source>
        <dbReference type="ARBA" id="ARBA00009437"/>
    </source>
</evidence>
<dbReference type="InterPro" id="IPR005119">
    <property type="entry name" value="LysR_subst-bd"/>
</dbReference>
<keyword evidence="4" id="KW-0804">Transcription</keyword>
<dbReference type="PANTHER" id="PTHR30126">
    <property type="entry name" value="HTH-TYPE TRANSCRIPTIONAL REGULATOR"/>
    <property type="match status" value="1"/>
</dbReference>
<protein>
    <submittedName>
        <fullName evidence="6">LysR family transcriptional regulator</fullName>
    </submittedName>
</protein>
<keyword evidence="2" id="KW-0805">Transcription regulation</keyword>
<evidence type="ECO:0000259" key="5">
    <source>
        <dbReference type="PROSITE" id="PS50931"/>
    </source>
</evidence>
<dbReference type="InterPro" id="IPR000847">
    <property type="entry name" value="LysR_HTH_N"/>
</dbReference>
<keyword evidence="3" id="KW-0238">DNA-binding</keyword>
<dbReference type="RefSeq" id="WP_154574706.1">
    <property type="nucleotide sequence ID" value="NZ_JAXFFR010000029.1"/>
</dbReference>
<feature type="domain" description="HTH lysR-type" evidence="5">
    <location>
        <begin position="1"/>
        <end position="58"/>
    </location>
</feature>
<dbReference type="GO" id="GO:0000976">
    <property type="term" value="F:transcription cis-regulatory region binding"/>
    <property type="evidence" value="ECO:0007669"/>
    <property type="project" value="TreeGrafter"/>
</dbReference>
<dbReference type="PANTHER" id="PTHR30126:SF91">
    <property type="entry name" value="LYSR FAMILY TRANSCRIPTIONAL REGULATOR"/>
    <property type="match status" value="1"/>
</dbReference>
<keyword evidence="7" id="KW-1185">Reference proteome</keyword>
<sequence length="292" mass="33339">MLDYRLQTFLTVCETLNYTRAAKELGLTQPAVSRHIRSLEVEYGVPLFVHKNKRISLSPAGTLLMRHARTIRSDGELLRQQLKDTNAQVRELHMGTTKTIADFVIGRPIVRFLRENPDLRLHLSVSNTTELLERIRQGTLDVALVEGHFDSGEFDFCRYSTEEFIAVASAKHAFAHEPLNLREVLNEPLLIREPGSGTRDILEKNLAAAELNIGDFRRCVEIGSMHIILQLLEADMGISFMYRAAAAEALSRGSLRQLRLCDFRVKHDFSFVWNKGSLFADTFRKICRELRE</sequence>
<dbReference type="InterPro" id="IPR036390">
    <property type="entry name" value="WH_DNA-bd_sf"/>
</dbReference>
<proteinExistence type="inferred from homology"/>
<dbReference type="GeneID" id="303115329"/>
<evidence type="ECO:0000313" key="6">
    <source>
        <dbReference type="EMBL" id="MST52309.1"/>
    </source>
</evidence>
<dbReference type="Gene3D" id="1.10.10.10">
    <property type="entry name" value="Winged helix-like DNA-binding domain superfamily/Winged helix DNA-binding domain"/>
    <property type="match status" value="1"/>
</dbReference>
<dbReference type="GO" id="GO:0003700">
    <property type="term" value="F:DNA-binding transcription factor activity"/>
    <property type="evidence" value="ECO:0007669"/>
    <property type="project" value="InterPro"/>
</dbReference>
<gene>
    <name evidence="6" type="ORF">FYJ64_08310</name>
</gene>
<dbReference type="Pfam" id="PF03466">
    <property type="entry name" value="LysR_substrate"/>
    <property type="match status" value="1"/>
</dbReference>
<evidence type="ECO:0000256" key="2">
    <source>
        <dbReference type="ARBA" id="ARBA00023015"/>
    </source>
</evidence>
<name>A0A6L5Y6K9_9FIRM</name>
<reference evidence="6 7" key="1">
    <citation type="submission" date="2019-08" db="EMBL/GenBank/DDBJ databases">
        <title>In-depth cultivation of the pig gut microbiome towards novel bacterial diversity and tailored functional studies.</title>
        <authorList>
            <person name="Wylensek D."/>
            <person name="Hitch T.C.A."/>
            <person name="Clavel T."/>
        </authorList>
    </citation>
    <scope>NUCLEOTIDE SEQUENCE [LARGE SCALE GENOMIC DNA]</scope>
    <source>
        <strain evidence="6 7">WCA-MUC-591-APC-3H</strain>
    </source>
</reference>
<dbReference type="Proteomes" id="UP000474676">
    <property type="component" value="Unassembled WGS sequence"/>
</dbReference>
<dbReference type="SUPFAM" id="SSF53850">
    <property type="entry name" value="Periplasmic binding protein-like II"/>
    <property type="match status" value="1"/>
</dbReference>
<evidence type="ECO:0000313" key="7">
    <source>
        <dbReference type="Proteomes" id="UP000474676"/>
    </source>
</evidence>
<evidence type="ECO:0000256" key="3">
    <source>
        <dbReference type="ARBA" id="ARBA00023125"/>
    </source>
</evidence>
<dbReference type="EMBL" id="VUMZ01000007">
    <property type="protein sequence ID" value="MST52309.1"/>
    <property type="molecule type" value="Genomic_DNA"/>
</dbReference>
<dbReference type="Gene3D" id="3.40.190.10">
    <property type="entry name" value="Periplasmic binding protein-like II"/>
    <property type="match status" value="2"/>
</dbReference>
<comment type="caution">
    <text evidence="6">The sequence shown here is derived from an EMBL/GenBank/DDBJ whole genome shotgun (WGS) entry which is preliminary data.</text>
</comment>
<dbReference type="InterPro" id="IPR036388">
    <property type="entry name" value="WH-like_DNA-bd_sf"/>
</dbReference>
<comment type="similarity">
    <text evidence="1">Belongs to the LysR transcriptional regulatory family.</text>
</comment>
<dbReference type="PRINTS" id="PR00039">
    <property type="entry name" value="HTHLYSR"/>
</dbReference>
<dbReference type="SUPFAM" id="SSF46785">
    <property type="entry name" value="Winged helix' DNA-binding domain"/>
    <property type="match status" value="1"/>
</dbReference>
<accession>A0A6L5Y6K9</accession>
<evidence type="ECO:0000256" key="4">
    <source>
        <dbReference type="ARBA" id="ARBA00023163"/>
    </source>
</evidence>
<organism evidence="6 7">
    <name type="scientific">Hornefia butyriciproducens</name>
    <dbReference type="NCBI Taxonomy" id="2652293"/>
    <lineage>
        <taxon>Bacteria</taxon>
        <taxon>Bacillati</taxon>
        <taxon>Bacillota</taxon>
        <taxon>Clostridia</taxon>
        <taxon>Peptostreptococcales</taxon>
        <taxon>Anaerovoracaceae</taxon>
        <taxon>Hornefia</taxon>
    </lineage>
</organism>